<reference evidence="3 4" key="1">
    <citation type="submission" date="2019-10" db="EMBL/GenBank/DDBJ databases">
        <title>Nonomuraea sp. nov., isolated from Phyllanthus amarus.</title>
        <authorList>
            <person name="Klykleung N."/>
            <person name="Tanasupawat S."/>
        </authorList>
    </citation>
    <scope>NUCLEOTIDE SEQUENCE [LARGE SCALE GENOMIC DNA]</scope>
    <source>
        <strain evidence="3 4">PA1-10</strain>
    </source>
</reference>
<dbReference type="SUPFAM" id="SSF56112">
    <property type="entry name" value="Protein kinase-like (PK-like)"/>
    <property type="match status" value="1"/>
</dbReference>
<dbReference type="OrthoDB" id="3328272at2"/>
<evidence type="ECO:0000256" key="1">
    <source>
        <dbReference type="SAM" id="MobiDB-lite"/>
    </source>
</evidence>
<dbReference type="AlphaFoldDB" id="A0A5C4WSM7"/>
<dbReference type="RefSeq" id="WP_139629631.1">
    <property type="nucleotide sequence ID" value="NZ_VDLX02000002.1"/>
</dbReference>
<dbReference type="GO" id="GO:0016740">
    <property type="term" value="F:transferase activity"/>
    <property type="evidence" value="ECO:0007669"/>
    <property type="project" value="UniProtKB-KW"/>
</dbReference>
<accession>A0A5C4WSM7</accession>
<dbReference type="InterPro" id="IPR002575">
    <property type="entry name" value="Aminoglycoside_PTrfase"/>
</dbReference>
<dbReference type="EMBL" id="VDLX02000002">
    <property type="protein sequence ID" value="KAB8196570.1"/>
    <property type="molecule type" value="Genomic_DNA"/>
</dbReference>
<comment type="caution">
    <text evidence="3">The sequence shown here is derived from an EMBL/GenBank/DDBJ whole genome shotgun (WGS) entry which is preliminary data.</text>
</comment>
<dbReference type="InterPro" id="IPR011009">
    <property type="entry name" value="Kinase-like_dom_sf"/>
</dbReference>
<keyword evidence="3" id="KW-0808">Transferase</keyword>
<evidence type="ECO:0000259" key="2">
    <source>
        <dbReference type="Pfam" id="PF01636"/>
    </source>
</evidence>
<feature type="domain" description="Aminoglycoside phosphotransferase" evidence="2">
    <location>
        <begin position="73"/>
        <end position="271"/>
    </location>
</feature>
<feature type="region of interest" description="Disordered" evidence="1">
    <location>
        <begin position="158"/>
        <end position="179"/>
    </location>
</feature>
<dbReference type="Pfam" id="PF01636">
    <property type="entry name" value="APH"/>
    <property type="match status" value="1"/>
</dbReference>
<protein>
    <submittedName>
        <fullName evidence="3">Phosphotransferase</fullName>
    </submittedName>
</protein>
<sequence>MDSRRFAEIARKVSGRPLAGVERLRGGSKKGVYRLSFEGGSSAILYVWSEEENYWPAGSGDGGGSVLGHASGVRLFAASQARLRGIGVRVPEIVLLDDGKECFPADVAVVEDVRGGTLEALLRDDPVRAGRVMDRLAAGLGAMAADRSPQVRRVAVDERAPGAAGDEGGPAPGGDEAGVGDRAPRAAVDVVMAWALKDLGEAAARVERIGAVREPLEARLRELAALVEPRDDYALIHGELGPDHVLVDERDEPVLIDIEGAMFFDVEWEHVFLRIRFGDHYERLRVPGLDERRMRLYALAQHLSLVAGPLRLLDGDFPDREAMMGIARFHSEEALRFAGRR</sequence>
<feature type="compositionally biased region" description="Gly residues" evidence="1">
    <location>
        <begin position="165"/>
        <end position="177"/>
    </location>
</feature>
<proteinExistence type="predicted"/>
<dbReference type="Gene3D" id="3.90.1200.10">
    <property type="match status" value="1"/>
</dbReference>
<name>A0A5C4WSM7_9ACTN</name>
<dbReference type="Proteomes" id="UP000312512">
    <property type="component" value="Unassembled WGS sequence"/>
</dbReference>
<evidence type="ECO:0000313" key="3">
    <source>
        <dbReference type="EMBL" id="KAB8196570.1"/>
    </source>
</evidence>
<gene>
    <name evidence="3" type="ORF">FH608_007575</name>
</gene>
<organism evidence="3 4">
    <name type="scientific">Nonomuraea phyllanthi</name>
    <dbReference type="NCBI Taxonomy" id="2219224"/>
    <lineage>
        <taxon>Bacteria</taxon>
        <taxon>Bacillati</taxon>
        <taxon>Actinomycetota</taxon>
        <taxon>Actinomycetes</taxon>
        <taxon>Streptosporangiales</taxon>
        <taxon>Streptosporangiaceae</taxon>
        <taxon>Nonomuraea</taxon>
    </lineage>
</organism>
<evidence type="ECO:0000313" key="4">
    <source>
        <dbReference type="Proteomes" id="UP000312512"/>
    </source>
</evidence>
<keyword evidence="4" id="KW-1185">Reference proteome</keyword>